<reference evidence="1 2" key="1">
    <citation type="journal article" date="2012" name="Int. J. Syst. Evol. Microbiol.">
        <title>Flammeovirga pacifica sp. nov., isolated from deep-sea sediment.</title>
        <authorList>
            <person name="Xu H."/>
            <person name="Fu Y."/>
            <person name="Yang N."/>
            <person name="Ding Z."/>
            <person name="Lai Q."/>
            <person name="Zeng R."/>
        </authorList>
    </citation>
    <scope>NUCLEOTIDE SEQUENCE [LARGE SCALE GENOMIC DNA]</scope>
    <source>
        <strain evidence="2">DSM 24597 / LMG 26175 / WPAGA1</strain>
    </source>
</reference>
<gene>
    <name evidence="1" type="ORF">NH26_17730</name>
</gene>
<dbReference type="AlphaFoldDB" id="A0A1S1Z497"/>
<dbReference type="Proteomes" id="UP000179797">
    <property type="component" value="Unassembled WGS sequence"/>
</dbReference>
<organism evidence="1 2">
    <name type="scientific">Flammeovirga pacifica</name>
    <dbReference type="NCBI Taxonomy" id="915059"/>
    <lineage>
        <taxon>Bacteria</taxon>
        <taxon>Pseudomonadati</taxon>
        <taxon>Bacteroidota</taxon>
        <taxon>Cytophagia</taxon>
        <taxon>Cytophagales</taxon>
        <taxon>Flammeovirgaceae</taxon>
        <taxon>Flammeovirga</taxon>
    </lineage>
</organism>
<dbReference type="Pfam" id="PF20420">
    <property type="entry name" value="DUF6702"/>
    <property type="match status" value="1"/>
</dbReference>
<dbReference type="EMBL" id="JRYR02000001">
    <property type="protein sequence ID" value="OHX68052.1"/>
    <property type="molecule type" value="Genomic_DNA"/>
</dbReference>
<comment type="caution">
    <text evidence="1">The sequence shown here is derived from an EMBL/GenBank/DDBJ whole genome shotgun (WGS) entry which is preliminary data.</text>
</comment>
<protein>
    <submittedName>
        <fullName evidence="1">Uncharacterized protein</fullName>
    </submittedName>
</protein>
<evidence type="ECO:0000313" key="1">
    <source>
        <dbReference type="EMBL" id="OHX68052.1"/>
    </source>
</evidence>
<name>A0A1S1Z497_FLAPC</name>
<dbReference type="InterPro" id="IPR046525">
    <property type="entry name" value="DUF6702"/>
</dbReference>
<dbReference type="RefSeq" id="WP_044220165.1">
    <property type="nucleotide sequence ID" value="NZ_JRYR02000001.1"/>
</dbReference>
<dbReference type="STRING" id="915059.NH26_17730"/>
<sequence>MKNIFVLISLIGCSIGLFSFFHPIHLSVSEVNFNQETKSIEISSKVFIDDLEEGVQLIGGPELHLFTEKEVTNSEEWINKYFEENFKIKINDKEKAFLWVGKETDQNRDIQAVWVYLEITGVKKVKELTIENSLLYDVHADQRNMLHLKCNGTKKSWLFDLKKSIETIHW</sequence>
<proteinExistence type="predicted"/>
<accession>A0A1S1Z497</accession>
<evidence type="ECO:0000313" key="2">
    <source>
        <dbReference type="Proteomes" id="UP000179797"/>
    </source>
</evidence>
<keyword evidence="2" id="KW-1185">Reference proteome</keyword>
<dbReference type="OrthoDB" id="5735516at2"/>